<feature type="domain" description="Cyanovirin-N" evidence="1">
    <location>
        <begin position="24"/>
        <end position="115"/>
    </location>
</feature>
<evidence type="ECO:0000313" key="2">
    <source>
        <dbReference type="EMBL" id="KAK4232216.1"/>
    </source>
</evidence>
<accession>A0AAN7H2D4</accession>
<evidence type="ECO:0000313" key="3">
    <source>
        <dbReference type="Proteomes" id="UP001301958"/>
    </source>
</evidence>
<reference evidence="2" key="1">
    <citation type="journal article" date="2023" name="Mol. Phylogenet. Evol.">
        <title>Genome-scale phylogeny and comparative genomics of the fungal order Sordariales.</title>
        <authorList>
            <person name="Hensen N."/>
            <person name="Bonometti L."/>
            <person name="Westerberg I."/>
            <person name="Brannstrom I.O."/>
            <person name="Guillou S."/>
            <person name="Cros-Aarteil S."/>
            <person name="Calhoun S."/>
            <person name="Haridas S."/>
            <person name="Kuo A."/>
            <person name="Mondo S."/>
            <person name="Pangilinan J."/>
            <person name="Riley R."/>
            <person name="LaButti K."/>
            <person name="Andreopoulos B."/>
            <person name="Lipzen A."/>
            <person name="Chen C."/>
            <person name="Yan M."/>
            <person name="Daum C."/>
            <person name="Ng V."/>
            <person name="Clum A."/>
            <person name="Steindorff A."/>
            <person name="Ohm R.A."/>
            <person name="Martin F."/>
            <person name="Silar P."/>
            <person name="Natvig D.O."/>
            <person name="Lalanne C."/>
            <person name="Gautier V."/>
            <person name="Ament-Velasquez S.L."/>
            <person name="Kruys A."/>
            <person name="Hutchinson M.I."/>
            <person name="Powell A.J."/>
            <person name="Barry K."/>
            <person name="Miller A.N."/>
            <person name="Grigoriev I.V."/>
            <person name="Debuchy R."/>
            <person name="Gladieux P."/>
            <person name="Hiltunen Thoren M."/>
            <person name="Johannesson H."/>
        </authorList>
    </citation>
    <scope>NUCLEOTIDE SEQUENCE</scope>
    <source>
        <strain evidence="2">CBS 990.96</strain>
    </source>
</reference>
<dbReference type="InterPro" id="IPR011058">
    <property type="entry name" value="Cyanovirin-N"/>
</dbReference>
<reference evidence="2" key="2">
    <citation type="submission" date="2023-05" db="EMBL/GenBank/DDBJ databases">
        <authorList>
            <consortium name="Lawrence Berkeley National Laboratory"/>
            <person name="Steindorff A."/>
            <person name="Hensen N."/>
            <person name="Bonometti L."/>
            <person name="Westerberg I."/>
            <person name="Brannstrom I.O."/>
            <person name="Guillou S."/>
            <person name="Cros-Aarteil S."/>
            <person name="Calhoun S."/>
            <person name="Haridas S."/>
            <person name="Kuo A."/>
            <person name="Mondo S."/>
            <person name="Pangilinan J."/>
            <person name="Riley R."/>
            <person name="Labutti K."/>
            <person name="Andreopoulos B."/>
            <person name="Lipzen A."/>
            <person name="Chen C."/>
            <person name="Yanf M."/>
            <person name="Daum C."/>
            <person name="Ng V."/>
            <person name="Clum A."/>
            <person name="Ohm R."/>
            <person name="Martin F."/>
            <person name="Silar P."/>
            <person name="Natvig D."/>
            <person name="Lalanne C."/>
            <person name="Gautier V."/>
            <person name="Ament-Velasquez S.L."/>
            <person name="Kruys A."/>
            <person name="Hutchinson M.I."/>
            <person name="Powell A.J."/>
            <person name="Barry K."/>
            <person name="Miller A.N."/>
            <person name="Grigoriev I.V."/>
            <person name="Debuchy R."/>
            <person name="Gladieux P."/>
            <person name="Thoren M.H."/>
            <person name="Johannesson H."/>
        </authorList>
    </citation>
    <scope>NUCLEOTIDE SEQUENCE</scope>
    <source>
        <strain evidence="2">CBS 990.96</strain>
    </source>
</reference>
<name>A0AAN7H2D4_9PEZI</name>
<dbReference type="EMBL" id="MU865288">
    <property type="protein sequence ID" value="KAK4232216.1"/>
    <property type="molecule type" value="Genomic_DNA"/>
</dbReference>
<proteinExistence type="predicted"/>
<organism evidence="2 3">
    <name type="scientific">Podospora fimiseda</name>
    <dbReference type="NCBI Taxonomy" id="252190"/>
    <lineage>
        <taxon>Eukaryota</taxon>
        <taxon>Fungi</taxon>
        <taxon>Dikarya</taxon>
        <taxon>Ascomycota</taxon>
        <taxon>Pezizomycotina</taxon>
        <taxon>Sordariomycetes</taxon>
        <taxon>Sordariomycetidae</taxon>
        <taxon>Sordariales</taxon>
        <taxon>Podosporaceae</taxon>
        <taxon>Podospora</taxon>
    </lineage>
</organism>
<comment type="caution">
    <text evidence="2">The sequence shown here is derived from an EMBL/GenBank/DDBJ whole genome shotgun (WGS) entry which is preliminary data.</text>
</comment>
<dbReference type="InterPro" id="IPR036673">
    <property type="entry name" value="Cyanovirin-N_sf"/>
</dbReference>
<gene>
    <name evidence="2" type="ORF">QBC38DRAFT_505955</name>
</gene>
<evidence type="ECO:0000259" key="1">
    <source>
        <dbReference type="Pfam" id="PF08881"/>
    </source>
</evidence>
<protein>
    <recommendedName>
        <fullName evidence="1">Cyanovirin-N domain-containing protein</fullName>
    </recommendedName>
</protein>
<dbReference type="Proteomes" id="UP001301958">
    <property type="component" value="Unassembled WGS sequence"/>
</dbReference>
<dbReference type="Pfam" id="PF08881">
    <property type="entry name" value="CVNH"/>
    <property type="match status" value="1"/>
</dbReference>
<dbReference type="Gene3D" id="2.30.60.10">
    <property type="entry name" value="Cyanovirin-N"/>
    <property type="match status" value="1"/>
</dbReference>
<dbReference type="SUPFAM" id="SSF51322">
    <property type="entry name" value="Cyanovirin-N"/>
    <property type="match status" value="1"/>
</dbReference>
<dbReference type="AlphaFoldDB" id="A0AAN7H2D4"/>
<sequence length="136" mass="14947">MAIAASAVVNQRGGFIELCAYQGVNLTDHFLGMYCLNDHTEIFGFNYTWINLDYCVGNNGGQLVSWENGNYSGTCTNCTIKVNVTVDLTCSCWDTNNKHVVSTLDLNTTVFDVDGSAACYAHVGNKTWEGQPNVWN</sequence>
<keyword evidence="3" id="KW-1185">Reference proteome</keyword>